<reference evidence="1 2" key="1">
    <citation type="journal article" date="2018" name="Mol. Biol. Evol.">
        <title>Broad Genomic Sampling Reveals a Smut Pathogenic Ancestry of the Fungal Clade Ustilaginomycotina.</title>
        <authorList>
            <person name="Kijpornyongpan T."/>
            <person name="Mondo S.J."/>
            <person name="Barry K."/>
            <person name="Sandor L."/>
            <person name="Lee J."/>
            <person name="Lipzen A."/>
            <person name="Pangilinan J."/>
            <person name="LaButti K."/>
            <person name="Hainaut M."/>
            <person name="Henrissat B."/>
            <person name="Grigoriev I.V."/>
            <person name="Spatafora J.W."/>
            <person name="Aime M.C."/>
        </authorList>
    </citation>
    <scope>NUCLEOTIDE SEQUENCE [LARGE SCALE GENOMIC DNA]</scope>
    <source>
        <strain evidence="1 2">SA 807</strain>
    </source>
</reference>
<organism evidence="1 2">
    <name type="scientific">Violaceomyces palustris</name>
    <dbReference type="NCBI Taxonomy" id="1673888"/>
    <lineage>
        <taxon>Eukaryota</taxon>
        <taxon>Fungi</taxon>
        <taxon>Dikarya</taxon>
        <taxon>Basidiomycota</taxon>
        <taxon>Ustilaginomycotina</taxon>
        <taxon>Ustilaginomycetes</taxon>
        <taxon>Violaceomycetales</taxon>
        <taxon>Violaceomycetaceae</taxon>
        <taxon>Violaceomyces</taxon>
    </lineage>
</organism>
<evidence type="ECO:0000313" key="1">
    <source>
        <dbReference type="EMBL" id="PWN47444.1"/>
    </source>
</evidence>
<dbReference type="Proteomes" id="UP000245626">
    <property type="component" value="Unassembled WGS sequence"/>
</dbReference>
<evidence type="ECO:0000313" key="2">
    <source>
        <dbReference type="Proteomes" id="UP000245626"/>
    </source>
</evidence>
<protein>
    <submittedName>
        <fullName evidence="1">Uncharacterized protein</fullName>
    </submittedName>
</protein>
<sequence>MVVGSEDESFPHHPPLRLVVVDRRRVWVEARGALLSYRSIFDEDRRSLPPLTIEVLTPSLTRSPFRIGRFLPPPRSNPPSHPDPIRSGTRESPPHPRLWLKSEERKKKSHSKRFQRNPQRNFILFLLPSHRPRFSQPLLPQPSPFLVPPL</sequence>
<keyword evidence="2" id="KW-1185">Reference proteome</keyword>
<dbReference type="EMBL" id="KZ820430">
    <property type="protein sequence ID" value="PWN47444.1"/>
    <property type="molecule type" value="Genomic_DNA"/>
</dbReference>
<gene>
    <name evidence="1" type="ORF">IE53DRAFT_249791</name>
</gene>
<proteinExistence type="predicted"/>
<accession>A0ACD0NNT3</accession>
<name>A0ACD0NNT3_9BASI</name>